<comment type="subcellular location">
    <subcellularLocation>
        <location evidence="1">Endomembrane system</location>
        <topology evidence="1">Multi-pass membrane protein</topology>
    </subcellularLocation>
    <subcellularLocation>
        <location evidence="7">Endoplasmic reticulum membrane</location>
        <topology evidence="7">Multi-pass membrane protein</topology>
    </subcellularLocation>
</comment>
<feature type="transmembrane region" description="Helical" evidence="7">
    <location>
        <begin position="76"/>
        <end position="98"/>
    </location>
</feature>
<keyword evidence="7" id="KW-0256">Endoplasmic reticulum</keyword>
<organism evidence="8 9">
    <name type="scientific">Nematocida displodere</name>
    <dbReference type="NCBI Taxonomy" id="1805483"/>
    <lineage>
        <taxon>Eukaryota</taxon>
        <taxon>Fungi</taxon>
        <taxon>Fungi incertae sedis</taxon>
        <taxon>Microsporidia</taxon>
        <taxon>Nematocida</taxon>
    </lineage>
</organism>
<dbReference type="PANTHER" id="PTHR13148:SF0">
    <property type="entry name" value="POST-GPI ATTACHMENT TO PROTEINS FACTOR 3"/>
    <property type="match status" value="1"/>
</dbReference>
<keyword evidence="2 7" id="KW-0337">GPI-anchor biosynthesis</keyword>
<dbReference type="VEuPathDB" id="MicrosporidiaDB:NEDG_00950"/>
<evidence type="ECO:0000256" key="1">
    <source>
        <dbReference type="ARBA" id="ARBA00004127"/>
    </source>
</evidence>
<evidence type="ECO:0000256" key="5">
    <source>
        <dbReference type="ARBA" id="ARBA00022989"/>
    </source>
</evidence>
<gene>
    <name evidence="8" type="ORF">NEDG_00950</name>
</gene>
<dbReference type="OrthoDB" id="419770at2759"/>
<keyword evidence="3 7" id="KW-0812">Transmembrane</keyword>
<dbReference type="GO" id="GO:0005789">
    <property type="term" value="C:endoplasmic reticulum membrane"/>
    <property type="evidence" value="ECO:0007669"/>
    <property type="project" value="UniProtKB-SubCell"/>
</dbReference>
<dbReference type="PANTHER" id="PTHR13148">
    <property type="entry name" value="PER1-RELATED"/>
    <property type="match status" value="1"/>
</dbReference>
<sequence length="303" mass="34304">MCLVPDSDGSGLCAFGGFPSADEYLVLDRRIDFLLWDRAAFAANQEFIRGAIRAGDTYTKYMGKYAFIRVGHIQELVSSLFSLVSLVVGLAYFFRVMAERRKQSQETQRYLSVVAGSLAVHSVCWLCSALFHLRDCYLTQCLDYLCAMLSILSIMYISLCRLYQSYLGPLLFLGGFFFAHAYYLLGVEFNFLYNSVVCGLLMSGNVILWWRWYRQISSQAHSRVLSLGGSGMVIASLFQVIDFGPVLFLIDSHSLWHVLAALYTGVFYHFLLVDAQATPTLRLPPSPRAHIHLSKKKLIEFKL</sequence>
<dbReference type="Pfam" id="PF04080">
    <property type="entry name" value="Per1"/>
    <property type="match status" value="1"/>
</dbReference>
<protein>
    <recommendedName>
        <fullName evidence="7">Post-GPI attachment to proteins factor 3</fullName>
    </recommendedName>
</protein>
<dbReference type="Proteomes" id="UP000185944">
    <property type="component" value="Unassembled WGS sequence"/>
</dbReference>
<evidence type="ECO:0000256" key="7">
    <source>
        <dbReference type="RuleBase" id="RU365066"/>
    </source>
</evidence>
<accession>A0A177EBC7</accession>
<dbReference type="AlphaFoldDB" id="A0A177EBC7"/>
<dbReference type="EMBL" id="LTDL01000042">
    <property type="protein sequence ID" value="OAG28811.1"/>
    <property type="molecule type" value="Genomic_DNA"/>
</dbReference>
<evidence type="ECO:0000256" key="3">
    <source>
        <dbReference type="ARBA" id="ARBA00022692"/>
    </source>
</evidence>
<feature type="transmembrane region" description="Helical" evidence="7">
    <location>
        <begin position="224"/>
        <end position="248"/>
    </location>
</feature>
<keyword evidence="6 7" id="KW-0472">Membrane</keyword>
<feature type="transmembrane region" description="Helical" evidence="7">
    <location>
        <begin position="110"/>
        <end position="131"/>
    </location>
</feature>
<evidence type="ECO:0000256" key="4">
    <source>
        <dbReference type="ARBA" id="ARBA00022729"/>
    </source>
</evidence>
<comment type="similarity">
    <text evidence="7">Belongs to the PGAP3 family.</text>
</comment>
<comment type="caution">
    <text evidence="8">The sequence shown here is derived from an EMBL/GenBank/DDBJ whole genome shotgun (WGS) entry which is preliminary data.</text>
</comment>
<proteinExistence type="inferred from homology"/>
<keyword evidence="5 7" id="KW-1133">Transmembrane helix</keyword>
<dbReference type="GeneID" id="93647300"/>
<feature type="transmembrane region" description="Helical" evidence="7">
    <location>
        <begin position="254"/>
        <end position="273"/>
    </location>
</feature>
<comment type="function">
    <text evidence="7">Involved in the lipid remodeling steps of GPI-anchor maturation.</text>
</comment>
<dbReference type="RefSeq" id="XP_067543556.1">
    <property type="nucleotide sequence ID" value="XM_067688368.1"/>
</dbReference>
<feature type="transmembrane region" description="Helical" evidence="7">
    <location>
        <begin position="137"/>
        <end position="159"/>
    </location>
</feature>
<name>A0A177EBC7_9MICR</name>
<evidence type="ECO:0000313" key="9">
    <source>
        <dbReference type="Proteomes" id="UP000185944"/>
    </source>
</evidence>
<feature type="transmembrane region" description="Helical" evidence="7">
    <location>
        <begin position="191"/>
        <end position="212"/>
    </location>
</feature>
<evidence type="ECO:0000313" key="8">
    <source>
        <dbReference type="EMBL" id="OAG28811.1"/>
    </source>
</evidence>
<dbReference type="InterPro" id="IPR007217">
    <property type="entry name" value="Per1-like"/>
</dbReference>
<evidence type="ECO:0000256" key="6">
    <source>
        <dbReference type="ARBA" id="ARBA00023136"/>
    </source>
</evidence>
<dbReference type="GO" id="GO:0016788">
    <property type="term" value="F:hydrolase activity, acting on ester bonds"/>
    <property type="evidence" value="ECO:0007669"/>
    <property type="project" value="TreeGrafter"/>
</dbReference>
<feature type="transmembrane region" description="Helical" evidence="7">
    <location>
        <begin position="166"/>
        <end position="185"/>
    </location>
</feature>
<evidence type="ECO:0000256" key="2">
    <source>
        <dbReference type="ARBA" id="ARBA00022502"/>
    </source>
</evidence>
<keyword evidence="4" id="KW-0732">Signal</keyword>
<keyword evidence="9" id="KW-1185">Reference proteome</keyword>
<reference evidence="8 9" key="1">
    <citation type="submission" date="2016-02" db="EMBL/GenBank/DDBJ databases">
        <title>Discovery of a natural microsporidian pathogen with a broad tissue tropism in Caenorhabditis elegans.</title>
        <authorList>
            <person name="Luallen R.J."/>
            <person name="Reinke A.W."/>
            <person name="Tong L."/>
            <person name="Botts M.R."/>
            <person name="Felix M.-A."/>
            <person name="Troemel E.R."/>
        </authorList>
    </citation>
    <scope>NUCLEOTIDE SEQUENCE [LARGE SCALE GENOMIC DNA]</scope>
    <source>
        <strain evidence="8 9">JUm2807</strain>
    </source>
</reference>
<dbReference type="GO" id="GO:0006506">
    <property type="term" value="P:GPI anchor biosynthetic process"/>
    <property type="evidence" value="ECO:0007669"/>
    <property type="project" value="UniProtKB-KW"/>
</dbReference>